<comment type="subcellular location">
    <subcellularLocation>
        <location evidence="1">Membrane</location>
    </subcellularLocation>
</comment>
<comment type="caution">
    <text evidence="6">The sequence shown here is derived from an EMBL/GenBank/DDBJ whole genome shotgun (WGS) entry which is preliminary data.</text>
</comment>
<keyword evidence="2" id="KW-0732">Signal</keyword>
<organism evidence="6 7">
    <name type="scientific">Hemiprocne comata</name>
    <dbReference type="NCBI Taxonomy" id="243314"/>
    <lineage>
        <taxon>Eukaryota</taxon>
        <taxon>Metazoa</taxon>
        <taxon>Chordata</taxon>
        <taxon>Craniata</taxon>
        <taxon>Vertebrata</taxon>
        <taxon>Euteleostomi</taxon>
        <taxon>Archelosauria</taxon>
        <taxon>Archosauria</taxon>
        <taxon>Dinosauria</taxon>
        <taxon>Saurischia</taxon>
        <taxon>Theropoda</taxon>
        <taxon>Coelurosauria</taxon>
        <taxon>Aves</taxon>
        <taxon>Neognathae</taxon>
        <taxon>Neoaves</taxon>
        <taxon>Strisores</taxon>
        <taxon>Apodiformes</taxon>
        <taxon>Apodidae</taxon>
        <taxon>Hemiprocninae</taxon>
        <taxon>Hemiprocne</taxon>
    </lineage>
</organism>
<gene>
    <name evidence="6" type="primary">Cd84</name>
    <name evidence="6" type="ORF">HEMCOM_R04020</name>
</gene>
<keyword evidence="3" id="KW-0472">Membrane</keyword>
<dbReference type="AlphaFoldDB" id="A0A7K9DFC1"/>
<dbReference type="GO" id="GO:0016020">
    <property type="term" value="C:membrane"/>
    <property type="evidence" value="ECO:0007669"/>
    <property type="project" value="UniProtKB-SubCell"/>
</dbReference>
<evidence type="ECO:0000256" key="4">
    <source>
        <dbReference type="ARBA" id="ARBA00023180"/>
    </source>
</evidence>
<dbReference type="InterPro" id="IPR036179">
    <property type="entry name" value="Ig-like_dom_sf"/>
</dbReference>
<dbReference type="InterPro" id="IPR015631">
    <property type="entry name" value="CD2/SLAM_rcpt"/>
</dbReference>
<feature type="domain" description="Ig-like" evidence="5">
    <location>
        <begin position="91"/>
        <end position="167"/>
    </location>
</feature>
<dbReference type="OrthoDB" id="8741746at2759"/>
<proteinExistence type="predicted"/>
<evidence type="ECO:0000313" key="6">
    <source>
        <dbReference type="EMBL" id="NXG63244.1"/>
    </source>
</evidence>
<dbReference type="Proteomes" id="UP000518305">
    <property type="component" value="Unassembled WGS sequence"/>
</dbReference>
<keyword evidence="7" id="KW-1185">Reference proteome</keyword>
<feature type="non-terminal residue" evidence="6">
    <location>
        <position position="1"/>
    </location>
</feature>
<evidence type="ECO:0000259" key="5">
    <source>
        <dbReference type="PROSITE" id="PS50835"/>
    </source>
</evidence>
<dbReference type="InterPro" id="IPR007110">
    <property type="entry name" value="Ig-like_dom"/>
</dbReference>
<accession>A0A7K9DFC1</accession>
<reference evidence="6 7" key="1">
    <citation type="submission" date="2019-09" db="EMBL/GenBank/DDBJ databases">
        <title>Bird 10,000 Genomes (B10K) Project - Family phase.</title>
        <authorList>
            <person name="Zhang G."/>
        </authorList>
    </citation>
    <scope>NUCLEOTIDE SEQUENCE [LARGE SCALE GENOMIC DNA]</scope>
    <source>
        <strain evidence="6">B10K-DU-001-23</strain>
        <tissue evidence="6">Muscle</tissue>
    </source>
</reference>
<dbReference type="EMBL" id="VWZJ01009820">
    <property type="protein sequence ID" value="NXG63244.1"/>
    <property type="molecule type" value="Genomic_DNA"/>
</dbReference>
<sequence length="184" mass="20054">GMSVTFYLQNLDGRPVAWSFHNELIVTVKLGNPPEATFFDDSYKPRMVFSENGSALTILQLRVEDAGTYTAKISRVKTFFTLHVYRELVVPRVSCVVRNCSADGCSYTLSCSASSSGSGNISYSWSTGDQLWNEGPTVLVEESPPGEPPPPPFTCTAQNPVSTRNVTVTSPATLCAGKDGWWVM</sequence>
<feature type="non-terminal residue" evidence="6">
    <location>
        <position position="184"/>
    </location>
</feature>
<protein>
    <submittedName>
        <fullName evidence="6">SLAF5 protein</fullName>
    </submittedName>
</protein>
<evidence type="ECO:0000313" key="7">
    <source>
        <dbReference type="Proteomes" id="UP000518305"/>
    </source>
</evidence>
<evidence type="ECO:0000256" key="1">
    <source>
        <dbReference type="ARBA" id="ARBA00004370"/>
    </source>
</evidence>
<evidence type="ECO:0000256" key="2">
    <source>
        <dbReference type="ARBA" id="ARBA00022729"/>
    </source>
</evidence>
<keyword evidence="4" id="KW-0325">Glycoprotein</keyword>
<dbReference type="InterPro" id="IPR013783">
    <property type="entry name" value="Ig-like_fold"/>
</dbReference>
<dbReference type="PANTHER" id="PTHR12080:SF55">
    <property type="entry name" value="LYMPHOCYTE FUNCTION-ASSOCIATED ANTIGEN 3"/>
    <property type="match status" value="1"/>
</dbReference>
<dbReference type="SUPFAM" id="SSF48726">
    <property type="entry name" value="Immunoglobulin"/>
    <property type="match status" value="2"/>
</dbReference>
<dbReference type="Gene3D" id="2.60.40.10">
    <property type="entry name" value="Immunoglobulins"/>
    <property type="match status" value="2"/>
</dbReference>
<dbReference type="PANTHER" id="PTHR12080">
    <property type="entry name" value="SIGNALING LYMPHOCYTIC ACTIVATION MOLECULE"/>
    <property type="match status" value="1"/>
</dbReference>
<evidence type="ECO:0000256" key="3">
    <source>
        <dbReference type="ARBA" id="ARBA00023136"/>
    </source>
</evidence>
<dbReference type="PROSITE" id="PS50835">
    <property type="entry name" value="IG_LIKE"/>
    <property type="match status" value="1"/>
</dbReference>
<name>A0A7K9DFC1_9AVES</name>